<comment type="caution">
    <text evidence="2">The sequence shown here is derived from an EMBL/GenBank/DDBJ whole genome shotgun (WGS) entry which is preliminary data.</text>
</comment>
<reference evidence="2" key="1">
    <citation type="submission" date="2021-01" db="EMBL/GenBank/DDBJ databases">
        <title>Modified the classification status of verrucomicrobia.</title>
        <authorList>
            <person name="Feng X."/>
        </authorList>
    </citation>
    <scope>NUCLEOTIDE SEQUENCE</scope>
    <source>
        <strain evidence="2">KCTC 12986</strain>
    </source>
</reference>
<dbReference type="InterPro" id="IPR008930">
    <property type="entry name" value="Terpenoid_cyclase/PrenylTrfase"/>
</dbReference>
<dbReference type="RefSeq" id="WP_200392835.1">
    <property type="nucleotide sequence ID" value="NZ_JAENIO010000051.1"/>
</dbReference>
<feature type="domain" description="PDZ" evidence="1">
    <location>
        <begin position="166"/>
        <end position="235"/>
    </location>
</feature>
<name>A0A934VNU4_9BACT</name>
<dbReference type="EMBL" id="JAENIO010000051">
    <property type="protein sequence ID" value="MBK1835400.1"/>
    <property type="molecule type" value="Genomic_DNA"/>
</dbReference>
<dbReference type="PROSITE" id="PS50106">
    <property type="entry name" value="PDZ"/>
    <property type="match status" value="1"/>
</dbReference>
<gene>
    <name evidence="2" type="ORF">JIN78_15125</name>
</gene>
<sequence>MSPRHFRSIAAPILLAGISVLSATPLPVEPWKGTASAPLPGGEPGALLAPGQEAVLSLAVPALTVKEQPLPEGWRGIVSIDVHRSSAGKSTETLLEAFEPATGTVFATSRTDLPAGEPLHRLHLEIAADLLSQLSEKRFGLRLKVAGPEPVTLGQAAFCRVNEEPTSKLFGRSNGGLGPDKLGAGLLGFDGLTEHEQKVLPILAVRSGTPAAQAGLKKGDALIAVAGKPLPLNDLRPGWDWFKHSHEAFLGRLTEEALQQRKRSLTLTVLREGEPVELELSLPRETPFASLNPADDAEAAALLADLIRFVEDDQKDNGSWSGDIKRTTLASLALLATGEKKHRRDVKKAIDWALEKFDEPEKHGNLGFWSAGYMMTLFGEWHLQTGDKRVLKPIQEARDWAVKGQHKCKWGMPALGHGPSGLPYDNKSLVAPAIHLLLGEALTQQCGIDSQIWELLMPYMEHSWSDPGQGGHGGMGYNGSYRDQGEFWSRSGLFALAAHLRSERADMRDGMTGLMQKRHAWFRNSHAYGEPGGAWGFLGLNLAAPAGYAEVLQEYAWWFSLAWEPGYGLRFTTPHMGAPYMGEDDLMNCCYALVLQAPKRNLFLTGKPFSQKAR</sequence>
<dbReference type="InterPro" id="IPR046255">
    <property type="entry name" value="DUF6288"/>
</dbReference>
<evidence type="ECO:0000313" key="3">
    <source>
        <dbReference type="Proteomes" id="UP000604083"/>
    </source>
</evidence>
<proteinExistence type="predicted"/>
<accession>A0A934VNU4</accession>
<dbReference type="SUPFAM" id="SSF48239">
    <property type="entry name" value="Terpenoid cyclases/Protein prenyltransferases"/>
    <property type="match status" value="1"/>
</dbReference>
<dbReference type="Proteomes" id="UP000604083">
    <property type="component" value="Unassembled WGS sequence"/>
</dbReference>
<dbReference type="Pfam" id="PF19805">
    <property type="entry name" value="DUF6288"/>
    <property type="match status" value="1"/>
</dbReference>
<organism evidence="2 3">
    <name type="scientific">Roseibacillus ishigakijimensis</name>
    <dbReference type="NCBI Taxonomy" id="454146"/>
    <lineage>
        <taxon>Bacteria</taxon>
        <taxon>Pseudomonadati</taxon>
        <taxon>Verrucomicrobiota</taxon>
        <taxon>Verrucomicrobiia</taxon>
        <taxon>Verrucomicrobiales</taxon>
        <taxon>Verrucomicrobiaceae</taxon>
        <taxon>Roseibacillus</taxon>
    </lineage>
</organism>
<evidence type="ECO:0000313" key="2">
    <source>
        <dbReference type="EMBL" id="MBK1835400.1"/>
    </source>
</evidence>
<keyword evidence="3" id="KW-1185">Reference proteome</keyword>
<dbReference type="InterPro" id="IPR001478">
    <property type="entry name" value="PDZ"/>
</dbReference>
<dbReference type="SUPFAM" id="SSF50156">
    <property type="entry name" value="PDZ domain-like"/>
    <property type="match status" value="1"/>
</dbReference>
<protein>
    <recommendedName>
        <fullName evidence="1">PDZ domain-containing protein</fullName>
    </recommendedName>
</protein>
<evidence type="ECO:0000259" key="1">
    <source>
        <dbReference type="PROSITE" id="PS50106"/>
    </source>
</evidence>
<dbReference type="InterPro" id="IPR036034">
    <property type="entry name" value="PDZ_sf"/>
</dbReference>
<dbReference type="Gene3D" id="2.30.42.10">
    <property type="match status" value="1"/>
</dbReference>
<dbReference type="AlphaFoldDB" id="A0A934VNU4"/>